<comment type="caution">
    <text evidence="1">The sequence shown here is derived from an EMBL/GenBank/DDBJ whole genome shotgun (WGS) entry which is preliminary data.</text>
</comment>
<name>A0A0F9KNU2_9ZZZZ</name>
<dbReference type="AlphaFoldDB" id="A0A0F9KNU2"/>
<accession>A0A0F9KNU2</accession>
<protein>
    <submittedName>
        <fullName evidence="1">Uncharacterized protein</fullName>
    </submittedName>
</protein>
<dbReference type="EMBL" id="LAZR01007683">
    <property type="protein sequence ID" value="KKM83638.1"/>
    <property type="molecule type" value="Genomic_DNA"/>
</dbReference>
<reference evidence="1" key="1">
    <citation type="journal article" date="2015" name="Nature">
        <title>Complex archaea that bridge the gap between prokaryotes and eukaryotes.</title>
        <authorList>
            <person name="Spang A."/>
            <person name="Saw J.H."/>
            <person name="Jorgensen S.L."/>
            <person name="Zaremba-Niedzwiedzka K."/>
            <person name="Martijn J."/>
            <person name="Lind A.E."/>
            <person name="van Eijk R."/>
            <person name="Schleper C."/>
            <person name="Guy L."/>
            <person name="Ettema T.J."/>
        </authorList>
    </citation>
    <scope>NUCLEOTIDE SEQUENCE</scope>
</reference>
<proteinExistence type="predicted"/>
<evidence type="ECO:0000313" key="1">
    <source>
        <dbReference type="EMBL" id="KKM83638.1"/>
    </source>
</evidence>
<sequence>MYPHRHKPDKGIVGWKFACPRCKESVMGAYLKMANEQDGAWSKIAHAGEPQ</sequence>
<gene>
    <name evidence="1" type="ORF">LCGC14_1307370</name>
</gene>
<organism evidence="1">
    <name type="scientific">marine sediment metagenome</name>
    <dbReference type="NCBI Taxonomy" id="412755"/>
    <lineage>
        <taxon>unclassified sequences</taxon>
        <taxon>metagenomes</taxon>
        <taxon>ecological metagenomes</taxon>
    </lineage>
</organism>